<dbReference type="InterPro" id="IPR013217">
    <property type="entry name" value="Methyltransf_12"/>
</dbReference>
<proteinExistence type="predicted"/>
<dbReference type="InterPro" id="IPR029063">
    <property type="entry name" value="SAM-dependent_MTases_sf"/>
</dbReference>
<keyword evidence="1 3" id="KW-0808">Transferase</keyword>
<protein>
    <submittedName>
        <fullName evidence="3">S-adenosyl-L-methionine-dependent methyltransferase</fullName>
    </submittedName>
</protein>
<keyword evidence="4" id="KW-1185">Reference proteome</keyword>
<feature type="non-terminal residue" evidence="3">
    <location>
        <position position="112"/>
    </location>
</feature>
<gene>
    <name evidence="3" type="ORF">BU23DRAFT_437741</name>
</gene>
<evidence type="ECO:0000259" key="2">
    <source>
        <dbReference type="Pfam" id="PF08242"/>
    </source>
</evidence>
<dbReference type="Gene3D" id="3.40.50.150">
    <property type="entry name" value="Vaccinia Virus protein VP39"/>
    <property type="match status" value="1"/>
</dbReference>
<organism evidence="3 4">
    <name type="scientific">Bimuria novae-zelandiae CBS 107.79</name>
    <dbReference type="NCBI Taxonomy" id="1447943"/>
    <lineage>
        <taxon>Eukaryota</taxon>
        <taxon>Fungi</taxon>
        <taxon>Dikarya</taxon>
        <taxon>Ascomycota</taxon>
        <taxon>Pezizomycotina</taxon>
        <taxon>Dothideomycetes</taxon>
        <taxon>Pleosporomycetidae</taxon>
        <taxon>Pleosporales</taxon>
        <taxon>Massarineae</taxon>
        <taxon>Didymosphaeriaceae</taxon>
        <taxon>Bimuria</taxon>
    </lineage>
</organism>
<name>A0A6A5VD84_9PLEO</name>
<evidence type="ECO:0000313" key="4">
    <source>
        <dbReference type="Proteomes" id="UP000800036"/>
    </source>
</evidence>
<dbReference type="Pfam" id="PF08242">
    <property type="entry name" value="Methyltransf_12"/>
    <property type="match status" value="1"/>
</dbReference>
<reference evidence="3" key="1">
    <citation type="journal article" date="2020" name="Stud. Mycol.">
        <title>101 Dothideomycetes genomes: a test case for predicting lifestyles and emergence of pathogens.</title>
        <authorList>
            <person name="Haridas S."/>
            <person name="Albert R."/>
            <person name="Binder M."/>
            <person name="Bloem J."/>
            <person name="Labutti K."/>
            <person name="Salamov A."/>
            <person name="Andreopoulos B."/>
            <person name="Baker S."/>
            <person name="Barry K."/>
            <person name="Bills G."/>
            <person name="Bluhm B."/>
            <person name="Cannon C."/>
            <person name="Castanera R."/>
            <person name="Culley D."/>
            <person name="Daum C."/>
            <person name="Ezra D."/>
            <person name="Gonzalez J."/>
            <person name="Henrissat B."/>
            <person name="Kuo A."/>
            <person name="Liang C."/>
            <person name="Lipzen A."/>
            <person name="Lutzoni F."/>
            <person name="Magnuson J."/>
            <person name="Mondo S."/>
            <person name="Nolan M."/>
            <person name="Ohm R."/>
            <person name="Pangilinan J."/>
            <person name="Park H.-J."/>
            <person name="Ramirez L."/>
            <person name="Alfaro M."/>
            <person name="Sun H."/>
            <person name="Tritt A."/>
            <person name="Yoshinaga Y."/>
            <person name="Zwiers L.-H."/>
            <person name="Turgeon B."/>
            <person name="Goodwin S."/>
            <person name="Spatafora J."/>
            <person name="Crous P."/>
            <person name="Grigoriev I."/>
        </authorList>
    </citation>
    <scope>NUCLEOTIDE SEQUENCE</scope>
    <source>
        <strain evidence="3">CBS 107.79</strain>
    </source>
</reference>
<dbReference type="PANTHER" id="PTHR45681">
    <property type="entry name" value="POLYKETIDE SYNTHASE 44-RELATED"/>
    <property type="match status" value="1"/>
</dbReference>
<dbReference type="SUPFAM" id="SSF53335">
    <property type="entry name" value="S-adenosyl-L-methionine-dependent methyltransferases"/>
    <property type="match status" value="1"/>
</dbReference>
<dbReference type="PANTHER" id="PTHR45681:SF6">
    <property type="entry name" value="POLYKETIDE SYNTHASE 37"/>
    <property type="match status" value="1"/>
</dbReference>
<dbReference type="GO" id="GO:0008168">
    <property type="term" value="F:methyltransferase activity"/>
    <property type="evidence" value="ECO:0007669"/>
    <property type="project" value="UniProtKB-KW"/>
</dbReference>
<accession>A0A6A5VD84</accession>
<dbReference type="OrthoDB" id="329835at2759"/>
<evidence type="ECO:0000256" key="1">
    <source>
        <dbReference type="ARBA" id="ARBA00022679"/>
    </source>
</evidence>
<keyword evidence="3" id="KW-0489">Methyltransferase</keyword>
<dbReference type="EMBL" id="ML976678">
    <property type="protein sequence ID" value="KAF1973922.1"/>
    <property type="molecule type" value="Genomic_DNA"/>
</dbReference>
<evidence type="ECO:0000313" key="3">
    <source>
        <dbReference type="EMBL" id="KAF1973922.1"/>
    </source>
</evidence>
<dbReference type="AlphaFoldDB" id="A0A6A5VD84"/>
<feature type="non-terminal residue" evidence="3">
    <location>
        <position position="1"/>
    </location>
</feature>
<dbReference type="CDD" id="cd02440">
    <property type="entry name" value="AdoMet_MTases"/>
    <property type="match status" value="1"/>
</dbReference>
<dbReference type="Proteomes" id="UP000800036">
    <property type="component" value="Unassembled WGS sequence"/>
</dbReference>
<sequence length="112" mass="12238">EVGAGTGSLTGNLLRIFQAYEKSVGAPAFSQYTYTDISSAFFEAAKARFAEFENEGRLLFQTFDLDHDALAQGFVPHTYDLIIAGSVVHATSNIKSTLQKLRTLLKPHGKLV</sequence>
<dbReference type="GO" id="GO:0032259">
    <property type="term" value="P:methylation"/>
    <property type="evidence" value="ECO:0007669"/>
    <property type="project" value="UniProtKB-KW"/>
</dbReference>
<feature type="domain" description="Methyltransferase type 12" evidence="2">
    <location>
        <begin position="1"/>
        <end position="111"/>
    </location>
</feature>
<dbReference type="InterPro" id="IPR050444">
    <property type="entry name" value="Polyketide_Synthase"/>
</dbReference>